<feature type="non-terminal residue" evidence="1">
    <location>
        <position position="179"/>
    </location>
</feature>
<dbReference type="STRING" id="1448320.A0A319EU41"/>
<feature type="non-terminal residue" evidence="1">
    <location>
        <position position="1"/>
    </location>
</feature>
<gene>
    <name evidence="1" type="ORF">BO71DRAFT_284022</name>
</gene>
<name>A0A319EU41_9EURO</name>
<reference evidence="1 2" key="1">
    <citation type="submission" date="2018-02" db="EMBL/GenBank/DDBJ databases">
        <title>The genomes of Aspergillus section Nigri reveals drivers in fungal speciation.</title>
        <authorList>
            <consortium name="DOE Joint Genome Institute"/>
            <person name="Vesth T.C."/>
            <person name="Nybo J."/>
            <person name="Theobald S."/>
            <person name="Brandl J."/>
            <person name="Frisvad J.C."/>
            <person name="Nielsen K.F."/>
            <person name="Lyhne E.K."/>
            <person name="Kogle M.E."/>
            <person name="Kuo A."/>
            <person name="Riley R."/>
            <person name="Clum A."/>
            <person name="Nolan M."/>
            <person name="Lipzen A."/>
            <person name="Salamov A."/>
            <person name="Henrissat B."/>
            <person name="Wiebenga A."/>
            <person name="De vries R.P."/>
            <person name="Grigoriev I.V."/>
            <person name="Mortensen U.H."/>
            <person name="Andersen M.R."/>
            <person name="Baker S.E."/>
        </authorList>
    </citation>
    <scope>NUCLEOTIDE SEQUENCE [LARGE SCALE GENOMIC DNA]</scope>
    <source>
        <strain evidence="1 2">CBS 707.79</strain>
    </source>
</reference>
<dbReference type="VEuPathDB" id="FungiDB:BO71DRAFT_284022"/>
<accession>A0A319EU41</accession>
<protein>
    <submittedName>
        <fullName evidence="1">Uncharacterized protein</fullName>
    </submittedName>
</protein>
<sequence length="179" mass="20358">PKTLHQTCANPSYLANLRRVRHLAIIGAPLQPCLAPQITQHTQITYIYASSESDTLPIEVLPDPADWAYLRLSPDVPHEYRPACGPYHELVLLRCPNAPTQPVFAMFRDRDEYPMGDLFAAHPSRPHCWHYCGRRADLIGSGPHRFLLHDMEWVLEAHPAIQWALICEKRRGGLALLLD</sequence>
<dbReference type="SUPFAM" id="SSF56801">
    <property type="entry name" value="Acetyl-CoA synthetase-like"/>
    <property type="match status" value="1"/>
</dbReference>
<evidence type="ECO:0000313" key="2">
    <source>
        <dbReference type="Proteomes" id="UP000247810"/>
    </source>
</evidence>
<organism evidence="1 2">
    <name type="scientific">Aspergillus ellipticus CBS 707.79</name>
    <dbReference type="NCBI Taxonomy" id="1448320"/>
    <lineage>
        <taxon>Eukaryota</taxon>
        <taxon>Fungi</taxon>
        <taxon>Dikarya</taxon>
        <taxon>Ascomycota</taxon>
        <taxon>Pezizomycotina</taxon>
        <taxon>Eurotiomycetes</taxon>
        <taxon>Eurotiomycetidae</taxon>
        <taxon>Eurotiales</taxon>
        <taxon>Aspergillaceae</taxon>
        <taxon>Aspergillus</taxon>
        <taxon>Aspergillus subgen. Circumdati</taxon>
    </lineage>
</organism>
<dbReference type="OrthoDB" id="429813at2759"/>
<proteinExistence type="predicted"/>
<keyword evidence="2" id="KW-1185">Reference proteome</keyword>
<dbReference type="AlphaFoldDB" id="A0A319EU41"/>
<evidence type="ECO:0000313" key="1">
    <source>
        <dbReference type="EMBL" id="PYH94702.1"/>
    </source>
</evidence>
<dbReference type="Proteomes" id="UP000247810">
    <property type="component" value="Unassembled WGS sequence"/>
</dbReference>
<dbReference type="EMBL" id="KZ825867">
    <property type="protein sequence ID" value="PYH94702.1"/>
    <property type="molecule type" value="Genomic_DNA"/>
</dbReference>